<dbReference type="OrthoDB" id="9804264at2"/>
<dbReference type="PIRSF" id="PIRSF000390">
    <property type="entry name" value="PLP_StrS"/>
    <property type="match status" value="1"/>
</dbReference>
<proteinExistence type="inferred from homology"/>
<dbReference type="CDD" id="cd00616">
    <property type="entry name" value="AHBA_syn"/>
    <property type="match status" value="1"/>
</dbReference>
<keyword evidence="7" id="KW-1185">Reference proteome</keyword>
<keyword evidence="6" id="KW-0032">Aminotransferase</keyword>
<protein>
    <submittedName>
        <fullName evidence="6">Aminotransferase, DegT/DnrJ/EryC1/StrS family</fullName>
    </submittedName>
</protein>
<dbReference type="Gene3D" id="3.40.640.10">
    <property type="entry name" value="Type I PLP-dependent aspartate aminotransferase-like (Major domain)"/>
    <property type="match status" value="1"/>
</dbReference>
<dbReference type="GO" id="GO:0008483">
    <property type="term" value="F:transaminase activity"/>
    <property type="evidence" value="ECO:0007669"/>
    <property type="project" value="UniProtKB-KW"/>
</dbReference>
<dbReference type="RefSeq" id="WP_036130933.1">
    <property type="nucleotide sequence ID" value="NZ_ANIE01000005.1"/>
</dbReference>
<dbReference type="PANTHER" id="PTHR30244:SF9">
    <property type="entry name" value="PROTEIN RV3402C"/>
    <property type="match status" value="1"/>
</dbReference>
<evidence type="ECO:0000256" key="3">
    <source>
        <dbReference type="PIRSR" id="PIRSR000390-1"/>
    </source>
</evidence>
<dbReference type="GO" id="GO:0030170">
    <property type="term" value="F:pyridoxal phosphate binding"/>
    <property type="evidence" value="ECO:0007669"/>
    <property type="project" value="TreeGrafter"/>
</dbReference>
<evidence type="ECO:0000256" key="2">
    <source>
        <dbReference type="ARBA" id="ARBA00037999"/>
    </source>
</evidence>
<comment type="similarity">
    <text evidence="2 5">Belongs to the DegT/DnrJ/EryC1 family.</text>
</comment>
<dbReference type="PATRIC" id="fig|1137280.3.peg.1842"/>
<dbReference type="PANTHER" id="PTHR30244">
    <property type="entry name" value="TRANSAMINASE"/>
    <property type="match status" value="1"/>
</dbReference>
<keyword evidence="6" id="KW-0808">Transferase</keyword>
<dbReference type="InterPro" id="IPR015421">
    <property type="entry name" value="PyrdxlP-dep_Trfase_major"/>
</dbReference>
<dbReference type="GO" id="GO:0000271">
    <property type="term" value="P:polysaccharide biosynthetic process"/>
    <property type="evidence" value="ECO:0007669"/>
    <property type="project" value="TreeGrafter"/>
</dbReference>
<dbReference type="InterPro" id="IPR015424">
    <property type="entry name" value="PyrdxlP-dep_Trfase"/>
</dbReference>
<evidence type="ECO:0000256" key="5">
    <source>
        <dbReference type="RuleBase" id="RU004508"/>
    </source>
</evidence>
<dbReference type="SUPFAM" id="SSF53383">
    <property type="entry name" value="PLP-dependent transferases"/>
    <property type="match status" value="1"/>
</dbReference>
<gene>
    <name evidence="6" type="ORF">D777_02027</name>
</gene>
<dbReference type="EMBL" id="ANIE01000005">
    <property type="protein sequence ID" value="KEF31678.1"/>
    <property type="molecule type" value="Genomic_DNA"/>
</dbReference>
<sequence length="373" mass="41507">MPGDIITVTKPSLPELDDLQPLLRQIWDSGRLTNGGSLHQELESRLCEYLGVEHLSLFANGTLALVTALQALGVTGEVITTPYTFVATSHALIWNKLKPVFVDIEPDSFNMDPMGIEAVISDKTTAILPVHCYGTPANVAEIQAIADKHDLRVIYDAAHAFGVNYDGSSLLDAGDVSVLSFHATKVFNTFEGGALVCRDAETKRRVDYLKNFGFADEVTVVAPGINGKMNEFQAAVGLLQLDRIDDVIAERQRLYRRYADALARVPGVDLMPEPGNTKWNYAYCPVLVRAEFPISRDALYKRFREANILVRRYFYPLVTDFPIYHEARRLAMPNARKAADQILCLPLYPDLSCDEFDRIIAVIQGALSAEERE</sequence>
<evidence type="ECO:0000313" key="7">
    <source>
        <dbReference type="Proteomes" id="UP000035057"/>
    </source>
</evidence>
<dbReference type="STRING" id="1137280.D777_02027"/>
<dbReference type="Proteomes" id="UP000035057">
    <property type="component" value="Unassembled WGS sequence"/>
</dbReference>
<dbReference type="Pfam" id="PF01041">
    <property type="entry name" value="DegT_DnrJ_EryC1"/>
    <property type="match status" value="1"/>
</dbReference>
<feature type="modified residue" description="N6-(pyridoxal phosphate)lysine" evidence="4">
    <location>
        <position position="185"/>
    </location>
</feature>
<evidence type="ECO:0000256" key="1">
    <source>
        <dbReference type="ARBA" id="ARBA00022898"/>
    </source>
</evidence>
<feature type="active site" description="Proton acceptor" evidence="3">
    <location>
        <position position="185"/>
    </location>
</feature>
<name>A0A072N3Z2_9GAMM</name>
<dbReference type="InterPro" id="IPR000653">
    <property type="entry name" value="DegT/StrS_aminotransferase"/>
</dbReference>
<evidence type="ECO:0000256" key="4">
    <source>
        <dbReference type="PIRSR" id="PIRSR000390-2"/>
    </source>
</evidence>
<organism evidence="6 7">
    <name type="scientific">Marinobacter nitratireducens</name>
    <dbReference type="NCBI Taxonomy" id="1137280"/>
    <lineage>
        <taxon>Bacteria</taxon>
        <taxon>Pseudomonadati</taxon>
        <taxon>Pseudomonadota</taxon>
        <taxon>Gammaproteobacteria</taxon>
        <taxon>Pseudomonadales</taxon>
        <taxon>Marinobacteraceae</taxon>
        <taxon>Marinobacter</taxon>
    </lineage>
</organism>
<dbReference type="AlphaFoldDB" id="A0A072N3Z2"/>
<evidence type="ECO:0000313" key="6">
    <source>
        <dbReference type="EMBL" id="KEF31678.1"/>
    </source>
</evidence>
<comment type="caution">
    <text evidence="6">The sequence shown here is derived from an EMBL/GenBank/DDBJ whole genome shotgun (WGS) entry which is preliminary data.</text>
</comment>
<keyword evidence="1 4" id="KW-0663">Pyridoxal phosphate</keyword>
<accession>A0A072N3Z2</accession>
<reference evidence="6 7" key="1">
    <citation type="submission" date="2012-12" db="EMBL/GenBank/DDBJ databases">
        <title>Genome assembly of Marinobacter sp. AK21.</title>
        <authorList>
            <person name="Khatri I."/>
            <person name="Kumar R."/>
            <person name="Vaidya B."/>
            <person name="Subramanian S."/>
            <person name="Pinnaka A."/>
        </authorList>
    </citation>
    <scope>NUCLEOTIDE SEQUENCE [LARGE SCALE GENOMIC DNA]</scope>
    <source>
        <strain evidence="6 7">AK21</strain>
    </source>
</reference>